<sequence length="45" mass="5475">MYMYIQNGTTQRLHRNWRRGESRGTSSTAIYRSLIWHHLIKVQDL</sequence>
<protein>
    <submittedName>
        <fullName evidence="1">Uncharacterized protein</fullName>
    </submittedName>
</protein>
<dbReference type="EMBL" id="GBXM01081511">
    <property type="protein sequence ID" value="JAH27066.1"/>
    <property type="molecule type" value="Transcribed_RNA"/>
</dbReference>
<evidence type="ECO:0000313" key="1">
    <source>
        <dbReference type="EMBL" id="JAH27066.1"/>
    </source>
</evidence>
<dbReference type="AlphaFoldDB" id="A0A0E9RD35"/>
<reference evidence="1" key="1">
    <citation type="submission" date="2014-11" db="EMBL/GenBank/DDBJ databases">
        <authorList>
            <person name="Amaro Gonzalez C."/>
        </authorList>
    </citation>
    <scope>NUCLEOTIDE SEQUENCE</scope>
</reference>
<proteinExistence type="predicted"/>
<organism evidence="1">
    <name type="scientific">Anguilla anguilla</name>
    <name type="common">European freshwater eel</name>
    <name type="synonym">Muraena anguilla</name>
    <dbReference type="NCBI Taxonomy" id="7936"/>
    <lineage>
        <taxon>Eukaryota</taxon>
        <taxon>Metazoa</taxon>
        <taxon>Chordata</taxon>
        <taxon>Craniata</taxon>
        <taxon>Vertebrata</taxon>
        <taxon>Euteleostomi</taxon>
        <taxon>Actinopterygii</taxon>
        <taxon>Neopterygii</taxon>
        <taxon>Teleostei</taxon>
        <taxon>Anguilliformes</taxon>
        <taxon>Anguillidae</taxon>
        <taxon>Anguilla</taxon>
    </lineage>
</organism>
<name>A0A0E9RD35_ANGAN</name>
<accession>A0A0E9RD35</accession>
<reference evidence="1" key="2">
    <citation type="journal article" date="2015" name="Fish Shellfish Immunol.">
        <title>Early steps in the European eel (Anguilla anguilla)-Vibrio vulnificus interaction in the gills: Role of the RtxA13 toxin.</title>
        <authorList>
            <person name="Callol A."/>
            <person name="Pajuelo D."/>
            <person name="Ebbesson L."/>
            <person name="Teles M."/>
            <person name="MacKenzie S."/>
            <person name="Amaro C."/>
        </authorList>
    </citation>
    <scope>NUCLEOTIDE SEQUENCE</scope>
</reference>